<gene>
    <name evidence="1" type="ORF">SAMN04488079_10488</name>
</gene>
<dbReference type="Proteomes" id="UP000198924">
    <property type="component" value="Unassembled WGS sequence"/>
</dbReference>
<dbReference type="EMBL" id="FOSH01000004">
    <property type="protein sequence ID" value="SFK03868.1"/>
    <property type="molecule type" value="Genomic_DNA"/>
</dbReference>
<reference evidence="2" key="1">
    <citation type="submission" date="2016-10" db="EMBL/GenBank/DDBJ databases">
        <authorList>
            <person name="Varghese N."/>
            <person name="Submissions S."/>
        </authorList>
    </citation>
    <scope>NUCLEOTIDE SEQUENCE [LARGE SCALE GENOMIC DNA]</scope>
    <source>
        <strain evidence="2">DSM 11578</strain>
    </source>
</reference>
<evidence type="ECO:0008006" key="3">
    <source>
        <dbReference type="Google" id="ProtNLM"/>
    </source>
</evidence>
<accession>A0A1I3W8F0</accession>
<dbReference type="InterPro" id="IPR036412">
    <property type="entry name" value="HAD-like_sf"/>
</dbReference>
<name>A0A1I3W8F0_9GAMM</name>
<dbReference type="SUPFAM" id="SSF56784">
    <property type="entry name" value="HAD-like"/>
    <property type="match status" value="1"/>
</dbReference>
<dbReference type="AlphaFoldDB" id="A0A1I3W8F0"/>
<evidence type="ECO:0000313" key="1">
    <source>
        <dbReference type="EMBL" id="SFK03868.1"/>
    </source>
</evidence>
<dbReference type="STRING" id="45496.SAMN04488079_10488"/>
<evidence type="ECO:0000313" key="2">
    <source>
        <dbReference type="Proteomes" id="UP000198924"/>
    </source>
</evidence>
<protein>
    <recommendedName>
        <fullName evidence="3">Phosphoglycolate phosphatase, HAD superfamily</fullName>
    </recommendedName>
</protein>
<keyword evidence="2" id="KW-1185">Reference proteome</keyword>
<sequence length="263" mass="30307">MKRLISLNTVFFQAMTNKLYALDFDGVICDSAIETGMAGWKVALKLWADMPKDIPEDLTEKFRQVRPVMETGYEAVLIMRLLYEGMAVETIMSAFHHQMEALMIRDDMFVDELKEIFGSTRDEWIHDDFDSWIAMNPLFNGIAEKIRSIPTDNLVIITTKQERFVDHILKANQISLPIEQVYGLDRNMSKQQILNDLHAEKINTQILFIEDRLPTLINVITDDRLDDIQLYLAGWGYNTSSDKDSANNIDRISLIQLSDIAQL</sequence>
<organism evidence="1 2">
    <name type="scientific">Methylophaga sulfidovorans</name>
    <dbReference type="NCBI Taxonomy" id="45496"/>
    <lineage>
        <taxon>Bacteria</taxon>
        <taxon>Pseudomonadati</taxon>
        <taxon>Pseudomonadota</taxon>
        <taxon>Gammaproteobacteria</taxon>
        <taxon>Thiotrichales</taxon>
        <taxon>Piscirickettsiaceae</taxon>
        <taxon>Methylophaga</taxon>
    </lineage>
</organism>
<proteinExistence type="predicted"/>